<dbReference type="Proteomes" id="UP001501319">
    <property type="component" value="Unassembled WGS sequence"/>
</dbReference>
<dbReference type="EMBL" id="BAAANE010000004">
    <property type="protein sequence ID" value="GAA1631506.1"/>
    <property type="molecule type" value="Genomic_DNA"/>
</dbReference>
<sequence>MAVRRRFLTEFDDGFEQGVEHGAAPGFPGCRPGLPVQHSTIGGDQAALHPGSTEIDGNHDFTGVHGAPLCSVTGQFEHP</sequence>
<gene>
    <name evidence="1" type="ORF">GCM10009744_19670</name>
</gene>
<comment type="caution">
    <text evidence="1">The sequence shown here is derived from an EMBL/GenBank/DDBJ whole genome shotgun (WGS) entry which is preliminary data.</text>
</comment>
<evidence type="ECO:0000313" key="2">
    <source>
        <dbReference type="Proteomes" id="UP001501319"/>
    </source>
</evidence>
<keyword evidence="2" id="KW-1185">Reference proteome</keyword>
<accession>A0ABN2F5E4</accession>
<organism evidence="1 2">
    <name type="scientific">Kribbella alba</name>
    <dbReference type="NCBI Taxonomy" id="190197"/>
    <lineage>
        <taxon>Bacteria</taxon>
        <taxon>Bacillati</taxon>
        <taxon>Actinomycetota</taxon>
        <taxon>Actinomycetes</taxon>
        <taxon>Propionibacteriales</taxon>
        <taxon>Kribbellaceae</taxon>
        <taxon>Kribbella</taxon>
    </lineage>
</organism>
<evidence type="ECO:0000313" key="1">
    <source>
        <dbReference type="EMBL" id="GAA1631506.1"/>
    </source>
</evidence>
<name>A0ABN2F5E4_9ACTN</name>
<reference evidence="1 2" key="1">
    <citation type="journal article" date="2019" name="Int. J. Syst. Evol. Microbiol.">
        <title>The Global Catalogue of Microorganisms (GCM) 10K type strain sequencing project: providing services to taxonomists for standard genome sequencing and annotation.</title>
        <authorList>
            <consortium name="The Broad Institute Genomics Platform"/>
            <consortium name="The Broad Institute Genome Sequencing Center for Infectious Disease"/>
            <person name="Wu L."/>
            <person name="Ma J."/>
        </authorList>
    </citation>
    <scope>NUCLEOTIDE SEQUENCE [LARGE SCALE GENOMIC DNA]</scope>
    <source>
        <strain evidence="1 2">JCM 14306</strain>
    </source>
</reference>
<protein>
    <submittedName>
        <fullName evidence="1">Uncharacterized protein</fullName>
    </submittedName>
</protein>
<proteinExistence type="predicted"/>